<keyword evidence="1" id="KW-0812">Transmembrane</keyword>
<feature type="transmembrane region" description="Helical" evidence="1">
    <location>
        <begin position="195"/>
        <end position="214"/>
    </location>
</feature>
<keyword evidence="1" id="KW-0472">Membrane</keyword>
<feature type="transmembrane region" description="Helical" evidence="1">
    <location>
        <begin position="339"/>
        <end position="357"/>
    </location>
</feature>
<proteinExistence type="predicted"/>
<feature type="transmembrane region" description="Helical" evidence="1">
    <location>
        <begin position="7"/>
        <end position="25"/>
    </location>
</feature>
<protein>
    <recommendedName>
        <fullName evidence="4">Glycosyltransferase RgtA/B/C/D-like domain-containing protein</fullName>
    </recommendedName>
</protein>
<feature type="transmembrane region" description="Helical" evidence="1">
    <location>
        <begin position="107"/>
        <end position="123"/>
    </location>
</feature>
<evidence type="ECO:0000313" key="3">
    <source>
        <dbReference type="Proteomes" id="UP001165297"/>
    </source>
</evidence>
<feature type="transmembrane region" description="Helical" evidence="1">
    <location>
        <begin position="363"/>
        <end position="380"/>
    </location>
</feature>
<organism evidence="2 3">
    <name type="scientific">Hymenobacter nitidus</name>
    <dbReference type="NCBI Taxonomy" id="2880929"/>
    <lineage>
        <taxon>Bacteria</taxon>
        <taxon>Pseudomonadati</taxon>
        <taxon>Bacteroidota</taxon>
        <taxon>Cytophagia</taxon>
        <taxon>Cytophagales</taxon>
        <taxon>Hymenobacteraceae</taxon>
        <taxon>Hymenobacter</taxon>
    </lineage>
</organism>
<evidence type="ECO:0008006" key="4">
    <source>
        <dbReference type="Google" id="ProtNLM"/>
    </source>
</evidence>
<evidence type="ECO:0000256" key="1">
    <source>
        <dbReference type="SAM" id="Phobius"/>
    </source>
</evidence>
<name>A0ABS8AGI3_9BACT</name>
<feature type="transmembrane region" description="Helical" evidence="1">
    <location>
        <begin position="306"/>
        <end position="332"/>
    </location>
</feature>
<accession>A0ABS8AGI3</accession>
<evidence type="ECO:0000313" key="2">
    <source>
        <dbReference type="EMBL" id="MCB2379366.1"/>
    </source>
</evidence>
<feature type="transmembrane region" description="Helical" evidence="1">
    <location>
        <begin position="154"/>
        <end position="183"/>
    </location>
</feature>
<keyword evidence="1" id="KW-1133">Transmembrane helix</keyword>
<comment type="caution">
    <text evidence="2">The sequence shown here is derived from an EMBL/GenBank/DDBJ whole genome shotgun (WGS) entry which is preliminary data.</text>
</comment>
<dbReference type="RefSeq" id="WP_226188172.1">
    <property type="nucleotide sequence ID" value="NZ_JAJADQ010000009.1"/>
</dbReference>
<dbReference type="Proteomes" id="UP001165297">
    <property type="component" value="Unassembled WGS sequence"/>
</dbReference>
<feature type="transmembrane region" description="Helical" evidence="1">
    <location>
        <begin position="275"/>
        <end position="294"/>
    </location>
</feature>
<gene>
    <name evidence="2" type="ORF">LGH70_17340</name>
</gene>
<sequence length="517" mass="57068">MARNDRWADYATIAALTLIYLLLPTQNSTLDAWYYAACVRHGHELLLAHHLLYNVAGWLWVQAGQAAGLAPDILAAVKALNALAGGASLLVLRQLLRLLLPPDKKRWLWLLLAGASFGVLRFATENEAYIQPILLSLLGSLVWVRYQVNGQKPWHLVVAGFWAALACLFHQIHFCWWLGLLLGTGWYAGRAKLRALLLYTLPALLVPAAYVAALPYWHLPLTVPALWRFVFHDYYAGTATGSISGHGLLLSVVNLGRTFGQVHGSTLALLRLYPALWLAAVAFLSLLAYGAWLTGCSFRQRAYQPAVATAAGLVLVRIHLLILVLHLLFAVYSEGNAEFMVMMPALLAIIAGAGLPWLPSRAVATLGAGLLGWNLAFGLVPSHYLRFTNTGIEPGSALLRQIQQEPTSWFLLDNHNLTLNQLHYHTGRAVGPPNVLPAPTLLVQRPGQSPAQFRRWLRTQLRSGHRVFTTGLDGPQLLDRAQLVYGNQNAELLQGFRTEKADSFPTAFGPYYLTEIR</sequence>
<feature type="transmembrane region" description="Helical" evidence="1">
    <location>
        <begin position="234"/>
        <end position="255"/>
    </location>
</feature>
<reference evidence="2" key="1">
    <citation type="submission" date="2021-10" db="EMBL/GenBank/DDBJ databases">
        <authorList>
            <person name="Dean J.D."/>
            <person name="Kim M.K."/>
            <person name="Newey C.N."/>
            <person name="Stoker T.S."/>
            <person name="Thompson D.W."/>
            <person name="Grose J.H."/>
        </authorList>
    </citation>
    <scope>NUCLEOTIDE SEQUENCE</scope>
    <source>
        <strain evidence="2">BT635</strain>
    </source>
</reference>
<keyword evidence="3" id="KW-1185">Reference proteome</keyword>
<dbReference type="EMBL" id="JAJADQ010000009">
    <property type="protein sequence ID" value="MCB2379366.1"/>
    <property type="molecule type" value="Genomic_DNA"/>
</dbReference>
<feature type="transmembrane region" description="Helical" evidence="1">
    <location>
        <begin position="73"/>
        <end position="95"/>
    </location>
</feature>